<organism evidence="2 3">
    <name type="scientific">Hibiscus trionum</name>
    <name type="common">Flower of an hour</name>
    <dbReference type="NCBI Taxonomy" id="183268"/>
    <lineage>
        <taxon>Eukaryota</taxon>
        <taxon>Viridiplantae</taxon>
        <taxon>Streptophyta</taxon>
        <taxon>Embryophyta</taxon>
        <taxon>Tracheophyta</taxon>
        <taxon>Spermatophyta</taxon>
        <taxon>Magnoliopsida</taxon>
        <taxon>eudicotyledons</taxon>
        <taxon>Gunneridae</taxon>
        <taxon>Pentapetalae</taxon>
        <taxon>rosids</taxon>
        <taxon>malvids</taxon>
        <taxon>Malvales</taxon>
        <taxon>Malvaceae</taxon>
        <taxon>Malvoideae</taxon>
        <taxon>Hibiscus</taxon>
    </lineage>
</organism>
<dbReference type="EMBL" id="BSYR01000040">
    <property type="protein sequence ID" value="GMJ04524.1"/>
    <property type="molecule type" value="Genomic_DNA"/>
</dbReference>
<comment type="caution">
    <text evidence="2">The sequence shown here is derived from an EMBL/GenBank/DDBJ whole genome shotgun (WGS) entry which is preliminary data.</text>
</comment>
<reference evidence="2" key="1">
    <citation type="submission" date="2023-05" db="EMBL/GenBank/DDBJ databases">
        <title>Genome and transcriptome analyses reveal genes involved in the formation of fine ridges on petal epidermal cells in Hibiscus trionum.</title>
        <authorList>
            <person name="Koshimizu S."/>
            <person name="Masuda S."/>
            <person name="Ishii T."/>
            <person name="Shirasu K."/>
            <person name="Hoshino A."/>
            <person name="Arita M."/>
        </authorList>
    </citation>
    <scope>NUCLEOTIDE SEQUENCE</scope>
    <source>
        <strain evidence="2">Hamamatsu line</strain>
    </source>
</reference>
<dbReference type="Pfam" id="PF13456">
    <property type="entry name" value="RVT_3"/>
    <property type="match status" value="1"/>
</dbReference>
<dbReference type="CDD" id="cd06222">
    <property type="entry name" value="RNase_H_like"/>
    <property type="match status" value="1"/>
</dbReference>
<proteinExistence type="predicted"/>
<dbReference type="InterPro" id="IPR044730">
    <property type="entry name" value="RNase_H-like_dom_plant"/>
</dbReference>
<dbReference type="PANTHER" id="PTHR47723">
    <property type="entry name" value="OS05G0353850 PROTEIN"/>
    <property type="match status" value="1"/>
</dbReference>
<sequence>MRSDSCPVRKWEPPPRGFLKMNVDGAVSLSTSAGDVGGFLRNEFGDTLLSFSKPVGNLPPALVELEALRVGIFAFLDSCWAGKYRLVVESDCKNVVDWVLGMTLPPPAFLIIVKEVASIINTRSMVLRLIPRSLNIEADLMAKQGIG</sequence>
<gene>
    <name evidence="2" type="ORF">HRI_004121600</name>
</gene>
<evidence type="ECO:0000259" key="1">
    <source>
        <dbReference type="Pfam" id="PF13456"/>
    </source>
</evidence>
<dbReference type="InterPro" id="IPR053151">
    <property type="entry name" value="RNase_H-like"/>
</dbReference>
<dbReference type="InterPro" id="IPR002156">
    <property type="entry name" value="RNaseH_domain"/>
</dbReference>
<dbReference type="GO" id="GO:0004523">
    <property type="term" value="F:RNA-DNA hybrid ribonuclease activity"/>
    <property type="evidence" value="ECO:0007669"/>
    <property type="project" value="InterPro"/>
</dbReference>
<dbReference type="AlphaFoldDB" id="A0A9W7MJQ0"/>
<dbReference type="GO" id="GO:0003676">
    <property type="term" value="F:nucleic acid binding"/>
    <property type="evidence" value="ECO:0007669"/>
    <property type="project" value="InterPro"/>
</dbReference>
<evidence type="ECO:0000313" key="3">
    <source>
        <dbReference type="Proteomes" id="UP001165190"/>
    </source>
</evidence>
<feature type="domain" description="RNase H type-1" evidence="1">
    <location>
        <begin position="22"/>
        <end position="144"/>
    </location>
</feature>
<evidence type="ECO:0000313" key="2">
    <source>
        <dbReference type="EMBL" id="GMJ04524.1"/>
    </source>
</evidence>
<dbReference type="SUPFAM" id="SSF53098">
    <property type="entry name" value="Ribonuclease H-like"/>
    <property type="match status" value="1"/>
</dbReference>
<dbReference type="InterPro" id="IPR012337">
    <property type="entry name" value="RNaseH-like_sf"/>
</dbReference>
<protein>
    <recommendedName>
        <fullName evidence="1">RNase H type-1 domain-containing protein</fullName>
    </recommendedName>
</protein>
<dbReference type="OrthoDB" id="997707at2759"/>
<name>A0A9W7MJQ0_HIBTR</name>
<keyword evidence="3" id="KW-1185">Reference proteome</keyword>
<dbReference type="InterPro" id="IPR036397">
    <property type="entry name" value="RNaseH_sf"/>
</dbReference>
<accession>A0A9W7MJQ0</accession>
<dbReference type="PANTHER" id="PTHR47723:SF22">
    <property type="entry name" value="RNASE H TYPE-1 DOMAIN-CONTAINING PROTEIN"/>
    <property type="match status" value="1"/>
</dbReference>
<dbReference type="Gene3D" id="3.30.420.10">
    <property type="entry name" value="Ribonuclease H-like superfamily/Ribonuclease H"/>
    <property type="match status" value="1"/>
</dbReference>
<dbReference type="Proteomes" id="UP001165190">
    <property type="component" value="Unassembled WGS sequence"/>
</dbReference>